<evidence type="ECO:0000256" key="7">
    <source>
        <dbReference type="ARBA" id="ARBA00023136"/>
    </source>
</evidence>
<evidence type="ECO:0000256" key="1">
    <source>
        <dbReference type="ARBA" id="ARBA00004651"/>
    </source>
</evidence>
<feature type="transmembrane region" description="Helical" evidence="8">
    <location>
        <begin position="451"/>
        <end position="470"/>
    </location>
</feature>
<dbReference type="GO" id="GO:0008324">
    <property type="term" value="F:monoatomic cation transmembrane transporter activity"/>
    <property type="evidence" value="ECO:0007669"/>
    <property type="project" value="InterPro"/>
</dbReference>
<evidence type="ECO:0000256" key="6">
    <source>
        <dbReference type="ARBA" id="ARBA00023065"/>
    </source>
</evidence>
<feature type="transmembrane region" description="Helical" evidence="8">
    <location>
        <begin position="273"/>
        <end position="292"/>
    </location>
</feature>
<evidence type="ECO:0000313" key="10">
    <source>
        <dbReference type="Proteomes" id="UP000199200"/>
    </source>
</evidence>
<reference evidence="10" key="1">
    <citation type="submission" date="2016-10" db="EMBL/GenBank/DDBJ databases">
        <authorList>
            <person name="Varghese N."/>
            <person name="Submissions S."/>
        </authorList>
    </citation>
    <scope>NUCLEOTIDE SEQUENCE [LARGE SCALE GENOMIC DNA]</scope>
    <source>
        <strain evidence="10">CGMCC 1.6763</strain>
    </source>
</reference>
<feature type="transmembrane region" description="Helical" evidence="8">
    <location>
        <begin position="231"/>
        <end position="252"/>
    </location>
</feature>
<dbReference type="Pfam" id="PF02386">
    <property type="entry name" value="TrkH"/>
    <property type="match status" value="1"/>
</dbReference>
<accession>A0A1H6T626</accession>
<keyword evidence="6" id="KW-0406">Ion transport</keyword>
<dbReference type="PANTHER" id="PTHR32024">
    <property type="entry name" value="TRK SYSTEM POTASSIUM UPTAKE PROTEIN TRKG-RELATED"/>
    <property type="match status" value="1"/>
</dbReference>
<evidence type="ECO:0000256" key="8">
    <source>
        <dbReference type="SAM" id="Phobius"/>
    </source>
</evidence>
<feature type="transmembrane region" description="Helical" evidence="8">
    <location>
        <begin position="351"/>
        <end position="371"/>
    </location>
</feature>
<organism evidence="9 10">
    <name type="scientific">Bhargavaea ginsengi</name>
    <dbReference type="NCBI Taxonomy" id="426757"/>
    <lineage>
        <taxon>Bacteria</taxon>
        <taxon>Bacillati</taxon>
        <taxon>Bacillota</taxon>
        <taxon>Bacilli</taxon>
        <taxon>Bacillales</taxon>
        <taxon>Caryophanaceae</taxon>
        <taxon>Bhargavaea</taxon>
    </lineage>
</organism>
<keyword evidence="7 8" id="KW-0472">Membrane</keyword>
<dbReference type="Proteomes" id="UP000199200">
    <property type="component" value="Unassembled WGS sequence"/>
</dbReference>
<evidence type="ECO:0000256" key="5">
    <source>
        <dbReference type="ARBA" id="ARBA00022989"/>
    </source>
</evidence>
<sequence length="488" mass="54598">MFPSAFLFFVYFYKMRHHARFIQKGHGVIMGYKELTRRQKMLSRIRNQKLTPARVLVIYYFFAITISAILLNLPGVHRPEVEISFIDSLFTAVSAVSVTGLSVIDLSATYTTFGIVMFMVVLHFGGIGVMSIGTFFWLLIRRRIGLRERQLIMVDHNQYSMAGAVKLIREIMKIMILIELVGGSILTLYFTKYYESFRDALLNGMFHSVTATTNAGFMIGSDSMLPYFNDYFVQLVTMALIILGAIGFPVLIEVKRFLTNKEPSFRFTLFAKITTATFGILLLAGTVVILLIESFHSFRGMQWHEALFAAMFHSVSARSGGLTTMDITQFSEATEVFISFLMFIGASPSSVGGGIRTTTFAIAVLFLINFARGKDIIQIFGREIKLIDVYRSYAVILIAGLLVLLSVMIMSITEDGIPLTALIFEITSAFGTCGMSLGITEDLSVVGKSIIMFLMFVGRVGLISFLFTLGGKPQKLNYRYPEERVIIG</sequence>
<dbReference type="GO" id="GO:0030001">
    <property type="term" value="P:metal ion transport"/>
    <property type="evidence" value="ECO:0007669"/>
    <property type="project" value="UniProtKB-ARBA"/>
</dbReference>
<protein>
    <submittedName>
        <fullName evidence="9">Trk-type K+ transport system, membrane component</fullName>
    </submittedName>
</protein>
<feature type="transmembrane region" description="Helical" evidence="8">
    <location>
        <begin position="392"/>
        <end position="413"/>
    </location>
</feature>
<dbReference type="EMBL" id="FNZF01000001">
    <property type="protein sequence ID" value="SEI75549.1"/>
    <property type="molecule type" value="Genomic_DNA"/>
</dbReference>
<keyword evidence="3" id="KW-1003">Cell membrane</keyword>
<dbReference type="GO" id="GO:0005886">
    <property type="term" value="C:plasma membrane"/>
    <property type="evidence" value="ECO:0007669"/>
    <property type="project" value="UniProtKB-SubCell"/>
</dbReference>
<feature type="transmembrane region" description="Helical" evidence="8">
    <location>
        <begin position="110"/>
        <end position="140"/>
    </location>
</feature>
<keyword evidence="10" id="KW-1185">Reference proteome</keyword>
<gene>
    <name evidence="9" type="ORF">SAMN04488127_0372</name>
</gene>
<keyword evidence="4 8" id="KW-0812">Transmembrane</keyword>
<proteinExistence type="predicted"/>
<name>A0A1H6T626_9BACL</name>
<evidence type="ECO:0000256" key="2">
    <source>
        <dbReference type="ARBA" id="ARBA00022448"/>
    </source>
</evidence>
<keyword evidence="5 8" id="KW-1133">Transmembrane helix</keyword>
<evidence type="ECO:0000256" key="3">
    <source>
        <dbReference type="ARBA" id="ARBA00022475"/>
    </source>
</evidence>
<dbReference type="STRING" id="426757.SAMN04488127_0372"/>
<feature type="transmembrane region" description="Helical" evidence="8">
    <location>
        <begin position="85"/>
        <end position="104"/>
    </location>
</feature>
<feature type="transmembrane region" description="Helical" evidence="8">
    <location>
        <begin position="56"/>
        <end position="73"/>
    </location>
</feature>
<evidence type="ECO:0000313" key="9">
    <source>
        <dbReference type="EMBL" id="SEI75549.1"/>
    </source>
</evidence>
<dbReference type="AlphaFoldDB" id="A0A1H6T626"/>
<keyword evidence="2" id="KW-0813">Transport</keyword>
<dbReference type="PANTHER" id="PTHR32024:SF4">
    <property type="entry name" value="KTR SYSTEM POTASSIUM UPTAKE PROTEIN D"/>
    <property type="match status" value="1"/>
</dbReference>
<feature type="transmembrane region" description="Helical" evidence="8">
    <location>
        <begin position="171"/>
        <end position="191"/>
    </location>
</feature>
<evidence type="ECO:0000256" key="4">
    <source>
        <dbReference type="ARBA" id="ARBA00022692"/>
    </source>
</evidence>
<comment type="subcellular location">
    <subcellularLocation>
        <location evidence="1">Cell membrane</location>
        <topology evidence="1">Multi-pass membrane protein</topology>
    </subcellularLocation>
</comment>
<dbReference type="InterPro" id="IPR003445">
    <property type="entry name" value="Cat_transpt"/>
</dbReference>